<keyword evidence="8" id="KW-0547">Nucleotide-binding</keyword>
<keyword evidence="7 13" id="KW-0732">Signal</keyword>
<keyword evidence="5" id="KW-0964">Secreted</keyword>
<reference evidence="15 16" key="1">
    <citation type="submission" date="2019-07" db="EMBL/GenBank/DDBJ databases">
        <title>WGS assembly of Gossypium mustelinum.</title>
        <authorList>
            <person name="Chen Z.J."/>
            <person name="Sreedasyam A."/>
            <person name="Ando A."/>
            <person name="Song Q."/>
            <person name="De L."/>
            <person name="Hulse-Kemp A."/>
            <person name="Ding M."/>
            <person name="Ye W."/>
            <person name="Kirkbride R."/>
            <person name="Jenkins J."/>
            <person name="Plott C."/>
            <person name="Lovell J."/>
            <person name="Lin Y.-M."/>
            <person name="Vaughn R."/>
            <person name="Liu B."/>
            <person name="Li W."/>
            <person name="Simpson S."/>
            <person name="Scheffler B."/>
            <person name="Saski C."/>
            <person name="Grover C."/>
            <person name="Hu G."/>
            <person name="Conover J."/>
            <person name="Carlson J."/>
            <person name="Shu S."/>
            <person name="Boston L."/>
            <person name="Williams M."/>
            <person name="Peterson D."/>
            <person name="Mcgee K."/>
            <person name="Jones D."/>
            <person name="Wendel J."/>
            <person name="Stelly D."/>
            <person name="Grimwood J."/>
            <person name="Schmutz J."/>
        </authorList>
    </citation>
    <scope>NUCLEOTIDE SEQUENCE [LARGE SCALE GENOMIC DNA]</scope>
    <source>
        <strain evidence="15">1408120.09</strain>
    </source>
</reference>
<gene>
    <name evidence="15" type="ORF">E1A91_D10G006800v1</name>
</gene>
<dbReference type="SUPFAM" id="SSF56176">
    <property type="entry name" value="FAD-binding/transporter-associated domain-like"/>
    <property type="match status" value="1"/>
</dbReference>
<evidence type="ECO:0000256" key="8">
    <source>
        <dbReference type="ARBA" id="ARBA00022741"/>
    </source>
</evidence>
<keyword evidence="9" id="KW-0274">FAD</keyword>
<evidence type="ECO:0000256" key="1">
    <source>
        <dbReference type="ARBA" id="ARBA00001974"/>
    </source>
</evidence>
<evidence type="ECO:0000256" key="12">
    <source>
        <dbReference type="ARBA" id="ARBA00023180"/>
    </source>
</evidence>
<feature type="signal peptide" evidence="13">
    <location>
        <begin position="1"/>
        <end position="19"/>
    </location>
</feature>
<evidence type="ECO:0000256" key="9">
    <source>
        <dbReference type="ARBA" id="ARBA00022827"/>
    </source>
</evidence>
<evidence type="ECO:0000313" key="15">
    <source>
        <dbReference type="EMBL" id="TYI59057.1"/>
    </source>
</evidence>
<evidence type="ECO:0000256" key="11">
    <source>
        <dbReference type="ARBA" id="ARBA00023157"/>
    </source>
</evidence>
<keyword evidence="16" id="KW-1185">Reference proteome</keyword>
<dbReference type="Proteomes" id="UP000323597">
    <property type="component" value="Chromosome D10"/>
</dbReference>
<dbReference type="InterPro" id="IPR006094">
    <property type="entry name" value="Oxid_FAD_bind_N"/>
</dbReference>
<evidence type="ECO:0000256" key="10">
    <source>
        <dbReference type="ARBA" id="ARBA00023002"/>
    </source>
</evidence>
<evidence type="ECO:0000256" key="3">
    <source>
        <dbReference type="ARBA" id="ARBA00005466"/>
    </source>
</evidence>
<dbReference type="InterPro" id="IPR036318">
    <property type="entry name" value="FAD-bd_PCMH-like_sf"/>
</dbReference>
<evidence type="ECO:0000256" key="7">
    <source>
        <dbReference type="ARBA" id="ARBA00022729"/>
    </source>
</evidence>
<dbReference type="GO" id="GO:0016491">
    <property type="term" value="F:oxidoreductase activity"/>
    <property type="evidence" value="ECO:0007669"/>
    <property type="project" value="UniProtKB-KW"/>
</dbReference>
<feature type="chain" id="PRO_5022899644" description="FAD linked oxidase N-terminal domain-containing protein" evidence="13">
    <location>
        <begin position="20"/>
        <end position="219"/>
    </location>
</feature>
<evidence type="ECO:0000256" key="4">
    <source>
        <dbReference type="ARBA" id="ARBA00022512"/>
    </source>
</evidence>
<keyword evidence="6" id="KW-0285">Flavoprotein</keyword>
<keyword evidence="4" id="KW-0134">Cell wall</keyword>
<evidence type="ECO:0000256" key="13">
    <source>
        <dbReference type="SAM" id="SignalP"/>
    </source>
</evidence>
<name>A0A5D2T1M1_GOSMU</name>
<evidence type="ECO:0000256" key="6">
    <source>
        <dbReference type="ARBA" id="ARBA00022630"/>
    </source>
</evidence>
<dbReference type="GO" id="GO:0050660">
    <property type="term" value="F:flavin adenine dinucleotide binding"/>
    <property type="evidence" value="ECO:0007669"/>
    <property type="project" value="InterPro"/>
</dbReference>
<dbReference type="FunFam" id="3.30.43.10:FF:000004">
    <property type="entry name" value="Berberine bridge enzyme-like 15"/>
    <property type="match status" value="1"/>
</dbReference>
<dbReference type="InterPro" id="IPR016169">
    <property type="entry name" value="FAD-bd_PCMH_sub2"/>
</dbReference>
<feature type="domain" description="FAD linked oxidase N-terminal" evidence="14">
    <location>
        <begin position="75"/>
        <end position="142"/>
    </location>
</feature>
<evidence type="ECO:0000256" key="5">
    <source>
        <dbReference type="ARBA" id="ARBA00022525"/>
    </source>
</evidence>
<protein>
    <recommendedName>
        <fullName evidence="14">FAD linked oxidase N-terminal domain-containing protein</fullName>
    </recommendedName>
</protein>
<organism evidence="15 16">
    <name type="scientific">Gossypium mustelinum</name>
    <name type="common">Cotton</name>
    <name type="synonym">Gossypium caicoense</name>
    <dbReference type="NCBI Taxonomy" id="34275"/>
    <lineage>
        <taxon>Eukaryota</taxon>
        <taxon>Viridiplantae</taxon>
        <taxon>Streptophyta</taxon>
        <taxon>Embryophyta</taxon>
        <taxon>Tracheophyta</taxon>
        <taxon>Spermatophyta</taxon>
        <taxon>Magnoliopsida</taxon>
        <taxon>eudicotyledons</taxon>
        <taxon>Gunneridae</taxon>
        <taxon>Pentapetalae</taxon>
        <taxon>rosids</taxon>
        <taxon>malvids</taxon>
        <taxon>Malvales</taxon>
        <taxon>Malvaceae</taxon>
        <taxon>Malvoideae</taxon>
        <taxon>Gossypium</taxon>
    </lineage>
</organism>
<keyword evidence="12" id="KW-0325">Glycoprotein</keyword>
<dbReference type="Pfam" id="PF01565">
    <property type="entry name" value="FAD_binding_4"/>
    <property type="match status" value="1"/>
</dbReference>
<dbReference type="Gene3D" id="3.30.43.10">
    <property type="entry name" value="Uridine Diphospho-n-acetylenolpyruvylglucosamine Reductase, domain 2"/>
    <property type="match status" value="1"/>
</dbReference>
<keyword evidence="11" id="KW-1015">Disulfide bond</keyword>
<evidence type="ECO:0000259" key="14">
    <source>
        <dbReference type="Pfam" id="PF01565"/>
    </source>
</evidence>
<comment type="cofactor">
    <cofactor evidence="1">
        <name>FAD</name>
        <dbReference type="ChEBI" id="CHEBI:57692"/>
    </cofactor>
</comment>
<dbReference type="EMBL" id="CM017658">
    <property type="protein sequence ID" value="TYI59057.1"/>
    <property type="molecule type" value="Genomic_DNA"/>
</dbReference>
<evidence type="ECO:0000313" key="16">
    <source>
        <dbReference type="Proteomes" id="UP000323597"/>
    </source>
</evidence>
<accession>A0A5D2T1M1</accession>
<dbReference type="PANTHER" id="PTHR32448">
    <property type="entry name" value="OS08G0158400 PROTEIN"/>
    <property type="match status" value="1"/>
</dbReference>
<evidence type="ECO:0000256" key="2">
    <source>
        <dbReference type="ARBA" id="ARBA00004191"/>
    </source>
</evidence>
<comment type="subcellular location">
    <subcellularLocation>
        <location evidence="2">Secreted</location>
        <location evidence="2">Cell wall</location>
    </subcellularLocation>
</comment>
<sequence>MGFQSLVIIFLLCISMANSDHLKQNKTILQCLTDHSIASPSISSVTFFPTDPSFTSTLQSYTRNLRFTSTTTPKPLFIVVPSHVSHIQASIICCKTHGLEMRIRSGGHDYDGLSYVSKAPFMILDLFNLRSVIVDNGTAWVESVGVGGHFSGGGYGNMMRKFGLSVDNVIDAKLVDVNGNVLDRESMGEDLFWAIKGGGGASFGIIISWKIKNILGCVA</sequence>
<proteinExistence type="inferred from homology"/>
<keyword evidence="10" id="KW-0560">Oxidoreductase</keyword>
<dbReference type="Gene3D" id="3.30.465.10">
    <property type="match status" value="1"/>
</dbReference>
<dbReference type="AlphaFoldDB" id="A0A5D2T1M1"/>
<dbReference type="InterPro" id="IPR016167">
    <property type="entry name" value="FAD-bd_PCMH_sub1"/>
</dbReference>
<comment type="similarity">
    <text evidence="3">Belongs to the oxygen-dependent FAD-linked oxidoreductase family.</text>
</comment>